<sequence>MPATDSPAHLKGSLSRILRLLLSRRRTTVRHHPRPKITFVNPRALDHTRLPIEIWLLIIREATYLSPDPLDTGDDLSFLQTRSLRLTAYQASMQMKHSLSLVSKRWGALVKPYLYEFVWISRSVQAKALAHTLLIEFVDGRGSSGRFVRRLHIETPMLERCSPADLQTILEYSPQLAVYADHHSIQRSRYDTPIDPRCSPERLLSLLAHPKNELRRLSWTSYDDVPFIQRMYPLQDMRTRHLEYLELSSCSPTFSALFSDSPDLAALAAMDVRLPELKSLKVTLDNNMFAVLASWEMPSLLNLSVVSADFSYTGAGFYRFFDAHGKALRQLELGHSSSLIEKHYLTTPQHLARRLPTDERFSLARWCPNLRELICSADAEWHWESPDWIAPHVLLPCHPRLEMIAIRDIDARIVDALDMSAASDAAFFPLFEQMASLLRREAFPCLKYVRDMSVESSRMRNERPLPAVIDFWTRVLVECKVNRVWLEDHAGMNITARTTPSRYTFYILVYGDHLEQLVLSGQLFNGGSRSSSPTRSASPDEAKWPVDDDDAALFDSDLAAEKHTAVQHGDESIGMGPGRTGVKGVIRDRNEAAARDCDQRARDAAELARRMEKASLGGKTFLEEERERAWEKAAREGVRVPGGVRKGRFGHLREVGMRGFVPAVEEEDRSVWVVVHIYDGSLDRCDTLDDTLVRLARAHPETKFIRCRAAAIGFASTPSTSAQRAARAPVSTFLSRSSRAPGNVDDEDDPYGDDVEEKGADDEEEEEEEDNVDTDMLPTMLVYRAGELVHNWVRVDWEAGQAGIEDLLQRNHIIQPERVGSDDVGLDDEDELVFSRWDDDS</sequence>
<comment type="caution">
    <text evidence="1">The sequence shown here is derived from an EMBL/GenBank/DDBJ whole genome shotgun (WGS) entry which is preliminary data.</text>
</comment>
<gene>
    <name evidence="1" type="ORF">FA95DRAFT_1569860</name>
</gene>
<accession>A0ACB8S5Y2</accession>
<protein>
    <submittedName>
        <fullName evidence="1">Uncharacterized protein</fullName>
    </submittedName>
</protein>
<dbReference type="Proteomes" id="UP000814033">
    <property type="component" value="Unassembled WGS sequence"/>
</dbReference>
<reference evidence="1" key="1">
    <citation type="submission" date="2021-02" db="EMBL/GenBank/DDBJ databases">
        <authorList>
            <consortium name="DOE Joint Genome Institute"/>
            <person name="Ahrendt S."/>
            <person name="Looney B.P."/>
            <person name="Miyauchi S."/>
            <person name="Morin E."/>
            <person name="Drula E."/>
            <person name="Courty P.E."/>
            <person name="Chicoki N."/>
            <person name="Fauchery L."/>
            <person name="Kohler A."/>
            <person name="Kuo A."/>
            <person name="Labutti K."/>
            <person name="Pangilinan J."/>
            <person name="Lipzen A."/>
            <person name="Riley R."/>
            <person name="Andreopoulos W."/>
            <person name="He G."/>
            <person name="Johnson J."/>
            <person name="Barry K.W."/>
            <person name="Grigoriev I.V."/>
            <person name="Nagy L."/>
            <person name="Hibbett D."/>
            <person name="Henrissat B."/>
            <person name="Matheny P.B."/>
            <person name="Labbe J."/>
            <person name="Martin F."/>
        </authorList>
    </citation>
    <scope>NUCLEOTIDE SEQUENCE</scope>
    <source>
        <strain evidence="1">FP105234-sp</strain>
    </source>
</reference>
<evidence type="ECO:0000313" key="2">
    <source>
        <dbReference type="Proteomes" id="UP000814033"/>
    </source>
</evidence>
<name>A0ACB8S5Y2_9AGAM</name>
<dbReference type="EMBL" id="MU275851">
    <property type="protein sequence ID" value="KAI0051572.1"/>
    <property type="molecule type" value="Genomic_DNA"/>
</dbReference>
<organism evidence="1 2">
    <name type="scientific">Auriscalpium vulgare</name>
    <dbReference type="NCBI Taxonomy" id="40419"/>
    <lineage>
        <taxon>Eukaryota</taxon>
        <taxon>Fungi</taxon>
        <taxon>Dikarya</taxon>
        <taxon>Basidiomycota</taxon>
        <taxon>Agaricomycotina</taxon>
        <taxon>Agaricomycetes</taxon>
        <taxon>Russulales</taxon>
        <taxon>Auriscalpiaceae</taxon>
        <taxon>Auriscalpium</taxon>
    </lineage>
</organism>
<reference evidence="1" key="2">
    <citation type="journal article" date="2022" name="New Phytol.">
        <title>Evolutionary transition to the ectomycorrhizal habit in the genomes of a hyperdiverse lineage of mushroom-forming fungi.</title>
        <authorList>
            <person name="Looney B."/>
            <person name="Miyauchi S."/>
            <person name="Morin E."/>
            <person name="Drula E."/>
            <person name="Courty P.E."/>
            <person name="Kohler A."/>
            <person name="Kuo A."/>
            <person name="LaButti K."/>
            <person name="Pangilinan J."/>
            <person name="Lipzen A."/>
            <person name="Riley R."/>
            <person name="Andreopoulos W."/>
            <person name="He G."/>
            <person name="Johnson J."/>
            <person name="Nolan M."/>
            <person name="Tritt A."/>
            <person name="Barry K.W."/>
            <person name="Grigoriev I.V."/>
            <person name="Nagy L.G."/>
            <person name="Hibbett D."/>
            <person name="Henrissat B."/>
            <person name="Matheny P.B."/>
            <person name="Labbe J."/>
            <person name="Martin F.M."/>
        </authorList>
    </citation>
    <scope>NUCLEOTIDE SEQUENCE</scope>
    <source>
        <strain evidence="1">FP105234-sp</strain>
    </source>
</reference>
<proteinExistence type="predicted"/>
<keyword evidence="2" id="KW-1185">Reference proteome</keyword>
<evidence type="ECO:0000313" key="1">
    <source>
        <dbReference type="EMBL" id="KAI0051572.1"/>
    </source>
</evidence>